<keyword evidence="3" id="KW-1185">Reference proteome</keyword>
<sequence>MRASRLLTITLRQPLTIPPNLVDMDLSTCRQFLPAVEAIRDEESTSNSITLFTDTIRLYDILGDTISDVYNSNLNNDIQLSLSHMLARIVVHEQRLAEWRHRLSPQLQRRPWEATVEDADPKNLGFDKLSIVMILRYLINRILLHRPILSASFHDICQAQDFPPDSEGPMSPQSKQRLFSPELAELSIKT</sequence>
<proteinExistence type="predicted"/>
<gene>
    <name evidence="2" type="ORF">CFAM422_006634</name>
</gene>
<dbReference type="Proteomes" id="UP000801864">
    <property type="component" value="Unassembled WGS sequence"/>
</dbReference>
<dbReference type="EMBL" id="QLNT01000011">
    <property type="protein sequence ID" value="KAF3070119.1"/>
    <property type="molecule type" value="Genomic_DNA"/>
</dbReference>
<evidence type="ECO:0000313" key="3">
    <source>
        <dbReference type="Proteomes" id="UP000801864"/>
    </source>
</evidence>
<comment type="caution">
    <text evidence="2">The sequence shown here is derived from an EMBL/GenBank/DDBJ whole genome shotgun (WGS) entry which is preliminary data.</text>
</comment>
<evidence type="ECO:0000313" key="2">
    <source>
        <dbReference type="EMBL" id="KAF3070119.1"/>
    </source>
</evidence>
<reference evidence="2 3" key="1">
    <citation type="submission" date="2018-06" db="EMBL/GenBank/DDBJ databases">
        <title>Genome analysis of cellulolytic fungus Trichoderma lentiforme CFAM-422.</title>
        <authorList>
            <person name="Steindorff A.S."/>
            <person name="Formighieri E.F."/>
            <person name="Midorikawa G.E.O."/>
            <person name="Tamietti M.S."/>
            <person name="Ramos E.Z."/>
            <person name="Silva A.S."/>
            <person name="Bon E.P.S."/>
            <person name="Mendes T.D."/>
            <person name="Damaso M.C.T."/>
            <person name="Favaro L.C.L."/>
        </authorList>
    </citation>
    <scope>NUCLEOTIDE SEQUENCE [LARGE SCALE GENOMIC DNA]</scope>
    <source>
        <strain evidence="2 3">CFAM-422</strain>
    </source>
</reference>
<name>A0A9P4XCB8_9HYPO</name>
<feature type="region of interest" description="Disordered" evidence="1">
    <location>
        <begin position="161"/>
        <end position="190"/>
    </location>
</feature>
<protein>
    <submittedName>
        <fullName evidence="2">Uncharacterized protein</fullName>
    </submittedName>
</protein>
<evidence type="ECO:0000256" key="1">
    <source>
        <dbReference type="SAM" id="MobiDB-lite"/>
    </source>
</evidence>
<dbReference type="AlphaFoldDB" id="A0A9P4XCB8"/>
<dbReference type="CDD" id="cd12148">
    <property type="entry name" value="fungal_TF_MHR"/>
    <property type="match status" value="1"/>
</dbReference>
<organism evidence="2 3">
    <name type="scientific">Trichoderma lentiforme</name>
    <dbReference type="NCBI Taxonomy" id="1567552"/>
    <lineage>
        <taxon>Eukaryota</taxon>
        <taxon>Fungi</taxon>
        <taxon>Dikarya</taxon>
        <taxon>Ascomycota</taxon>
        <taxon>Pezizomycotina</taxon>
        <taxon>Sordariomycetes</taxon>
        <taxon>Hypocreomycetidae</taxon>
        <taxon>Hypocreales</taxon>
        <taxon>Hypocreaceae</taxon>
        <taxon>Trichoderma</taxon>
    </lineage>
</organism>
<accession>A0A9P4XCB8</accession>